<name>A0A498QVN0_9MYCO</name>
<dbReference type="AlphaFoldDB" id="A0A498QVN0"/>
<sequence>MQDVHGGAYFRRSLRSQARSCGPADGTRLGGAAGSRRVRRARPTKSVEHGHRVGVLVDAVTRVEVAPVRLTRGARLTTGAVAARNACRCRAAGPAATAGTTVTAPTAVTAAAAHARVAVWRGFFPFMNKR</sequence>
<evidence type="ECO:0000256" key="1">
    <source>
        <dbReference type="SAM" id="MobiDB-lite"/>
    </source>
</evidence>
<proteinExistence type="predicted"/>
<protein>
    <submittedName>
        <fullName evidence="2">Uncharacterized protein</fullName>
    </submittedName>
</protein>
<dbReference type="EMBL" id="UPHU01000001">
    <property type="protein sequence ID" value="VBA55791.1"/>
    <property type="molecule type" value="Genomic_DNA"/>
</dbReference>
<reference evidence="2 3" key="1">
    <citation type="submission" date="2018-09" db="EMBL/GenBank/DDBJ databases">
        <authorList>
            <person name="Tagini F."/>
        </authorList>
    </citation>
    <scope>NUCLEOTIDE SEQUENCE [LARGE SCALE GENOMIC DNA]</scope>
    <source>
        <strain evidence="2 3">MK142</strain>
    </source>
</reference>
<feature type="region of interest" description="Disordered" evidence="1">
    <location>
        <begin position="17"/>
        <end position="47"/>
    </location>
</feature>
<organism evidence="2 3">
    <name type="scientific">Mycobacterium pseudokansasii</name>
    <dbReference type="NCBI Taxonomy" id="2341080"/>
    <lineage>
        <taxon>Bacteria</taxon>
        <taxon>Bacillati</taxon>
        <taxon>Actinomycetota</taxon>
        <taxon>Actinomycetes</taxon>
        <taxon>Mycobacteriales</taxon>
        <taxon>Mycobacteriaceae</taxon>
        <taxon>Mycobacterium</taxon>
    </lineage>
</organism>
<evidence type="ECO:0000313" key="3">
    <source>
        <dbReference type="Proteomes" id="UP000268285"/>
    </source>
</evidence>
<dbReference type="Proteomes" id="UP000268285">
    <property type="component" value="Unassembled WGS sequence"/>
</dbReference>
<accession>A0A498QVN0</accession>
<gene>
    <name evidence="2" type="ORF">LAUMK142_05260</name>
</gene>
<keyword evidence="3" id="KW-1185">Reference proteome</keyword>
<evidence type="ECO:0000313" key="2">
    <source>
        <dbReference type="EMBL" id="VBA55791.1"/>
    </source>
</evidence>